<dbReference type="InterPro" id="IPR010065">
    <property type="entry name" value="AA_ABC_transptr_permease_3TM"/>
</dbReference>
<accession>A0A226WWZ0</accession>
<dbReference type="Pfam" id="PF00528">
    <property type="entry name" value="BPD_transp_1"/>
    <property type="match status" value="1"/>
</dbReference>
<evidence type="ECO:0000256" key="6">
    <source>
        <dbReference type="ARBA" id="ARBA00022692"/>
    </source>
</evidence>
<keyword evidence="7 9" id="KW-1133">Transmembrane helix</keyword>
<dbReference type="CDD" id="cd06261">
    <property type="entry name" value="TM_PBP2"/>
    <property type="match status" value="1"/>
</dbReference>
<evidence type="ECO:0000256" key="2">
    <source>
        <dbReference type="ARBA" id="ARBA00010072"/>
    </source>
</evidence>
<dbReference type="SUPFAM" id="SSF161098">
    <property type="entry name" value="MetI-like"/>
    <property type="match status" value="1"/>
</dbReference>
<evidence type="ECO:0000259" key="10">
    <source>
        <dbReference type="PROSITE" id="PS50928"/>
    </source>
</evidence>
<evidence type="ECO:0000256" key="8">
    <source>
        <dbReference type="ARBA" id="ARBA00023136"/>
    </source>
</evidence>
<dbReference type="InterPro" id="IPR035906">
    <property type="entry name" value="MetI-like_sf"/>
</dbReference>
<dbReference type="AlphaFoldDB" id="A0A226WWZ0"/>
<evidence type="ECO:0000256" key="9">
    <source>
        <dbReference type="RuleBase" id="RU363032"/>
    </source>
</evidence>
<comment type="caution">
    <text evidence="11">The sequence shown here is derived from an EMBL/GenBank/DDBJ whole genome shotgun (WGS) entry which is preliminary data.</text>
</comment>
<feature type="transmembrane region" description="Helical" evidence="9">
    <location>
        <begin position="197"/>
        <end position="217"/>
    </location>
</feature>
<evidence type="ECO:0000313" key="12">
    <source>
        <dbReference type="Proteomes" id="UP000214720"/>
    </source>
</evidence>
<keyword evidence="8 9" id="KW-0472">Membrane</keyword>
<keyword evidence="6 9" id="KW-0812">Transmembrane</keyword>
<dbReference type="Proteomes" id="UP000214720">
    <property type="component" value="Unassembled WGS sequence"/>
</dbReference>
<organism evidence="11 12">
    <name type="scientific">Caballeronia sordidicola</name>
    <name type="common">Burkholderia sordidicola</name>
    <dbReference type="NCBI Taxonomy" id="196367"/>
    <lineage>
        <taxon>Bacteria</taxon>
        <taxon>Pseudomonadati</taxon>
        <taxon>Pseudomonadota</taxon>
        <taxon>Betaproteobacteria</taxon>
        <taxon>Burkholderiales</taxon>
        <taxon>Burkholderiaceae</taxon>
        <taxon>Caballeronia</taxon>
    </lineage>
</organism>
<dbReference type="PANTHER" id="PTHR30614">
    <property type="entry name" value="MEMBRANE COMPONENT OF AMINO ACID ABC TRANSPORTER"/>
    <property type="match status" value="1"/>
</dbReference>
<evidence type="ECO:0000256" key="7">
    <source>
        <dbReference type="ARBA" id="ARBA00022989"/>
    </source>
</evidence>
<reference evidence="12" key="1">
    <citation type="submission" date="2017-01" db="EMBL/GenBank/DDBJ databases">
        <title>Genome Analysis of Deinococcus marmoris KOPRI26562.</title>
        <authorList>
            <person name="Kim J.H."/>
            <person name="Oh H.-M."/>
        </authorList>
    </citation>
    <scope>NUCLEOTIDE SEQUENCE [LARGE SCALE GENOMIC DNA]</scope>
    <source>
        <strain evidence="12">PAMC 26633</strain>
    </source>
</reference>
<protein>
    <submittedName>
        <fullName evidence="11">ABC-type arginine/histidine transport system, permease component</fullName>
    </submittedName>
</protein>
<evidence type="ECO:0000256" key="4">
    <source>
        <dbReference type="ARBA" id="ARBA00022475"/>
    </source>
</evidence>
<keyword evidence="4" id="KW-1003">Cell membrane</keyword>
<dbReference type="GO" id="GO:0022857">
    <property type="term" value="F:transmembrane transporter activity"/>
    <property type="evidence" value="ECO:0007669"/>
    <property type="project" value="InterPro"/>
</dbReference>
<keyword evidence="3 9" id="KW-0813">Transport</keyword>
<sequence>MNIDFEFLGDTFSKLLAAVPTTLGLFFASLIVGGMLSLVIVAMRVSPNWALNRFARGYILVFRGSPLLIQMFLVYYGLGQFPAVRESFLWPLLRVPYVCAIVSLALCTAGYTAEIIRGGLQSVPHGQIEAALAVGMSRWTVLRRIIAPITLRYALPAYSTEAVLLVKSTALASLVTVWDVTGVAQQIIQRTYRTMEVFICAAAIYLVLNFIIVRALGMLEKKLSPHLRDRNAIAATAPKKSSSVALKAATVPDGQHIDS</sequence>
<dbReference type="InterPro" id="IPR043429">
    <property type="entry name" value="ArtM/GltK/GlnP/TcyL/YhdX-like"/>
</dbReference>
<dbReference type="PANTHER" id="PTHR30614:SF10">
    <property type="entry name" value="ARGININE ABC TRANSPORTER PERMEASE PROTEIN ARTM"/>
    <property type="match status" value="1"/>
</dbReference>
<dbReference type="PROSITE" id="PS50928">
    <property type="entry name" value="ABC_TM1"/>
    <property type="match status" value="1"/>
</dbReference>
<evidence type="ECO:0000256" key="1">
    <source>
        <dbReference type="ARBA" id="ARBA00004429"/>
    </source>
</evidence>
<dbReference type="EMBL" id="MTHB01000191">
    <property type="protein sequence ID" value="OXC75078.1"/>
    <property type="molecule type" value="Genomic_DNA"/>
</dbReference>
<proteinExistence type="inferred from homology"/>
<dbReference type="RefSeq" id="WP_089163454.1">
    <property type="nucleotide sequence ID" value="NZ_MTHB01000191.1"/>
</dbReference>
<feature type="transmembrane region" description="Helical" evidence="9">
    <location>
        <begin position="23"/>
        <end position="45"/>
    </location>
</feature>
<comment type="similarity">
    <text evidence="2">Belongs to the binding-protein-dependent transport system permease family. HisMQ subfamily.</text>
</comment>
<dbReference type="Gene3D" id="1.10.3720.10">
    <property type="entry name" value="MetI-like"/>
    <property type="match status" value="1"/>
</dbReference>
<dbReference type="eggNOG" id="COG4160">
    <property type="taxonomic scope" value="Bacteria"/>
</dbReference>
<dbReference type="GO" id="GO:0006865">
    <property type="term" value="P:amino acid transport"/>
    <property type="evidence" value="ECO:0007669"/>
    <property type="project" value="TreeGrafter"/>
</dbReference>
<evidence type="ECO:0000256" key="5">
    <source>
        <dbReference type="ARBA" id="ARBA00022519"/>
    </source>
</evidence>
<dbReference type="GO" id="GO:0043190">
    <property type="term" value="C:ATP-binding cassette (ABC) transporter complex"/>
    <property type="evidence" value="ECO:0007669"/>
    <property type="project" value="InterPro"/>
</dbReference>
<dbReference type="InterPro" id="IPR000515">
    <property type="entry name" value="MetI-like"/>
</dbReference>
<feature type="domain" description="ABC transmembrane type-1" evidence="10">
    <location>
        <begin position="19"/>
        <end position="217"/>
    </location>
</feature>
<name>A0A226WWZ0_CABSO</name>
<evidence type="ECO:0000313" key="11">
    <source>
        <dbReference type="EMBL" id="OXC75078.1"/>
    </source>
</evidence>
<evidence type="ECO:0000256" key="3">
    <source>
        <dbReference type="ARBA" id="ARBA00022448"/>
    </source>
</evidence>
<gene>
    <name evidence="11" type="ORF">BSU04_28505</name>
</gene>
<comment type="subcellular location">
    <subcellularLocation>
        <location evidence="1">Cell inner membrane</location>
        <topology evidence="1">Multi-pass membrane protein</topology>
    </subcellularLocation>
    <subcellularLocation>
        <location evidence="9">Cell membrane</location>
        <topology evidence="9">Multi-pass membrane protein</topology>
    </subcellularLocation>
</comment>
<dbReference type="NCBIfam" id="TIGR01726">
    <property type="entry name" value="HEQRo_perm_3TM"/>
    <property type="match status" value="1"/>
</dbReference>
<dbReference type="OrthoDB" id="7026155at2"/>
<feature type="transmembrane region" description="Helical" evidence="9">
    <location>
        <begin position="88"/>
        <end position="111"/>
    </location>
</feature>
<feature type="transmembrane region" description="Helical" evidence="9">
    <location>
        <begin position="57"/>
        <end position="76"/>
    </location>
</feature>
<keyword evidence="5" id="KW-0997">Cell inner membrane</keyword>